<dbReference type="InterPro" id="IPR015168">
    <property type="entry name" value="SsuA/THI5"/>
</dbReference>
<evidence type="ECO:0000313" key="3">
    <source>
        <dbReference type="EMBL" id="MFD2757449.1"/>
    </source>
</evidence>
<evidence type="ECO:0000313" key="4">
    <source>
        <dbReference type="Proteomes" id="UP001597492"/>
    </source>
</evidence>
<dbReference type="RefSeq" id="WP_019617994.1">
    <property type="nucleotide sequence ID" value="NZ_JBHUNE010000003.1"/>
</dbReference>
<dbReference type="PANTHER" id="PTHR31528">
    <property type="entry name" value="4-AMINO-5-HYDROXYMETHYL-2-METHYLPYRIMIDINE PHOSPHATE SYNTHASE THI11-RELATED"/>
    <property type="match status" value="1"/>
</dbReference>
<dbReference type="InterPro" id="IPR027939">
    <property type="entry name" value="NMT1/THI5"/>
</dbReference>
<dbReference type="SMART" id="SM00062">
    <property type="entry name" value="PBPb"/>
    <property type="match status" value="1"/>
</dbReference>
<dbReference type="Pfam" id="PF09084">
    <property type="entry name" value="NMT1"/>
    <property type="match status" value="1"/>
</dbReference>
<dbReference type="PANTHER" id="PTHR31528:SF15">
    <property type="entry name" value="RIBOFLAVIN-BINDING PROTEIN RIBY"/>
    <property type="match status" value="1"/>
</dbReference>
<dbReference type="PROSITE" id="PS51257">
    <property type="entry name" value="PROKAR_LIPOPROTEIN"/>
    <property type="match status" value="1"/>
</dbReference>
<feature type="domain" description="Solute-binding protein family 3/N-terminal" evidence="2">
    <location>
        <begin position="40"/>
        <end position="260"/>
    </location>
</feature>
<reference evidence="4" key="1">
    <citation type="journal article" date="2019" name="Int. J. Syst. Evol. Microbiol.">
        <title>The Global Catalogue of Microorganisms (GCM) 10K type strain sequencing project: providing services to taxonomists for standard genome sequencing and annotation.</title>
        <authorList>
            <consortium name="The Broad Institute Genomics Platform"/>
            <consortium name="The Broad Institute Genome Sequencing Center for Infectious Disease"/>
            <person name="Wu L."/>
            <person name="Ma J."/>
        </authorList>
    </citation>
    <scope>NUCLEOTIDE SEQUENCE [LARGE SCALE GENOMIC DNA]</scope>
    <source>
        <strain evidence="4">TISTR 1514</strain>
    </source>
</reference>
<keyword evidence="1" id="KW-0732">Signal</keyword>
<feature type="chain" id="PRO_5047030944" evidence="1">
    <location>
        <begin position="25"/>
        <end position="342"/>
    </location>
</feature>
<gene>
    <name evidence="3" type="ORF">ACFSW7_03530</name>
</gene>
<dbReference type="Proteomes" id="UP001597492">
    <property type="component" value="Unassembled WGS sequence"/>
</dbReference>
<organism evidence="3 4">
    <name type="scientific">Gulosibacter faecalis</name>
    <dbReference type="NCBI Taxonomy" id="272240"/>
    <lineage>
        <taxon>Bacteria</taxon>
        <taxon>Bacillati</taxon>
        <taxon>Actinomycetota</taxon>
        <taxon>Actinomycetes</taxon>
        <taxon>Micrococcales</taxon>
        <taxon>Microbacteriaceae</taxon>
        <taxon>Gulosibacter</taxon>
    </lineage>
</organism>
<dbReference type="EMBL" id="JBHUNE010000003">
    <property type="protein sequence ID" value="MFD2757449.1"/>
    <property type="molecule type" value="Genomic_DNA"/>
</dbReference>
<proteinExistence type="predicted"/>
<dbReference type="Gene3D" id="3.40.190.10">
    <property type="entry name" value="Periplasmic binding protein-like II"/>
    <property type="match status" value="2"/>
</dbReference>
<evidence type="ECO:0000259" key="2">
    <source>
        <dbReference type="SMART" id="SM00062"/>
    </source>
</evidence>
<name>A0ABW5UX08_9MICO</name>
<dbReference type="InterPro" id="IPR001638">
    <property type="entry name" value="Solute-binding_3/MltF_N"/>
</dbReference>
<sequence length="342" mass="35670">MARSRLTRFTTAVAAATAAVLALAGCQGGEPGSTTASGDTLTIGLTYTPNVQFAPFYVAEELGYFDEAGVNVELRHHGESEDLFGALKSGTEQLVYAGGDEITQAVAGGVDMQSVATLYNTYPAVLIVPDDSEIESAADLKGHSVGVPGLYGQTYFALLAMLADAGLTDADVDIQAIGYTQQAALTGDRVDAVMGFANNDAVQFEASGYAIRTIEAVDPEHPNLVGPAVSADAATIADRGDDIAAVLEAVDRAIEYIEQNPEEAVEITANYVPTLGSDEAKAQALATLEATIPLLAPLADQPLLTNDPDTWAAMAEFMHSAGLIDTEVDAESLYTNEFVPGE</sequence>
<protein>
    <submittedName>
        <fullName evidence="3">ABC transporter substrate-binding protein</fullName>
    </submittedName>
</protein>
<evidence type="ECO:0000256" key="1">
    <source>
        <dbReference type="SAM" id="SignalP"/>
    </source>
</evidence>
<keyword evidence="4" id="KW-1185">Reference proteome</keyword>
<comment type="caution">
    <text evidence="3">The sequence shown here is derived from an EMBL/GenBank/DDBJ whole genome shotgun (WGS) entry which is preliminary data.</text>
</comment>
<accession>A0ABW5UX08</accession>
<feature type="signal peptide" evidence="1">
    <location>
        <begin position="1"/>
        <end position="24"/>
    </location>
</feature>
<dbReference type="SUPFAM" id="SSF53850">
    <property type="entry name" value="Periplasmic binding protein-like II"/>
    <property type="match status" value="1"/>
</dbReference>